<dbReference type="Gene3D" id="3.40.50.1820">
    <property type="entry name" value="alpha/beta hydrolase"/>
    <property type="match status" value="1"/>
</dbReference>
<dbReference type="InterPro" id="IPR029058">
    <property type="entry name" value="AB_hydrolase_fold"/>
</dbReference>
<dbReference type="Proteomes" id="UP000316747">
    <property type="component" value="Unassembled WGS sequence"/>
</dbReference>
<dbReference type="AlphaFoldDB" id="A0A543I289"/>
<keyword evidence="3" id="KW-1185">Reference proteome</keyword>
<evidence type="ECO:0000313" key="3">
    <source>
        <dbReference type="Proteomes" id="UP000316747"/>
    </source>
</evidence>
<proteinExistence type="predicted"/>
<reference evidence="2 3" key="1">
    <citation type="submission" date="2019-06" db="EMBL/GenBank/DDBJ databases">
        <title>Genome sequencing of plant associated microbes to promote plant fitness in Sorghum bicolor and Oryza sativa.</title>
        <authorList>
            <person name="Coleman-Derr D."/>
        </authorList>
    </citation>
    <scope>NUCLEOTIDE SEQUENCE [LARGE SCALE GENOMIC DNA]</scope>
    <source>
        <strain evidence="2 3">KV-663</strain>
    </source>
</reference>
<name>A0A543I289_9MICO</name>
<sequence length="237" mass="25171">MPSAALVWDAQPSDAAAVVIVLHGGAVDGYEPNRPWSHNVARLVPFARALRSVPGPLAVARVRFRFRGWNGDEQAPLVDARWALEQVRTAYAGRPVAVVGHSMGGRVALHLGEDRDVRLVVALAPWIERGDTRPGPQCRTIVIHGDRDVICGLSRSRRLVEGLQAQGCDASLIRVARGDHAMLMRARLWTELVTGVVAGTFADELGIADDGAAEPRSGVVGAAIALAVHGGGSIIDL</sequence>
<evidence type="ECO:0000313" key="2">
    <source>
        <dbReference type="EMBL" id="TQM64696.1"/>
    </source>
</evidence>
<evidence type="ECO:0000259" key="1">
    <source>
        <dbReference type="Pfam" id="PF12697"/>
    </source>
</evidence>
<dbReference type="SUPFAM" id="SSF53474">
    <property type="entry name" value="alpha/beta-Hydrolases"/>
    <property type="match status" value="1"/>
</dbReference>
<protein>
    <submittedName>
        <fullName evidence="2">Putative esterase</fullName>
    </submittedName>
</protein>
<comment type="caution">
    <text evidence="2">The sequence shown here is derived from an EMBL/GenBank/DDBJ whole genome shotgun (WGS) entry which is preliminary data.</text>
</comment>
<gene>
    <name evidence="2" type="ORF">FBY41_1074</name>
</gene>
<organism evidence="2 3">
    <name type="scientific">Humibacillus xanthopallidus</name>
    <dbReference type="NCBI Taxonomy" id="412689"/>
    <lineage>
        <taxon>Bacteria</taxon>
        <taxon>Bacillati</taxon>
        <taxon>Actinomycetota</taxon>
        <taxon>Actinomycetes</taxon>
        <taxon>Micrococcales</taxon>
        <taxon>Intrasporangiaceae</taxon>
        <taxon>Humibacillus</taxon>
    </lineage>
</organism>
<dbReference type="InterPro" id="IPR000073">
    <property type="entry name" value="AB_hydrolase_1"/>
</dbReference>
<dbReference type="PANTHER" id="PTHR13136:SF11">
    <property type="entry name" value="TESTIS-EXPRESSED PROTEIN 30"/>
    <property type="match status" value="1"/>
</dbReference>
<dbReference type="InterPro" id="IPR026555">
    <property type="entry name" value="NSL3/Tex30"/>
</dbReference>
<dbReference type="Pfam" id="PF12697">
    <property type="entry name" value="Abhydrolase_6"/>
    <property type="match status" value="1"/>
</dbReference>
<dbReference type="OrthoDB" id="3366509at2"/>
<dbReference type="EMBL" id="VFPM01000001">
    <property type="protein sequence ID" value="TQM64696.1"/>
    <property type="molecule type" value="Genomic_DNA"/>
</dbReference>
<feature type="domain" description="AB hydrolase-1" evidence="1">
    <location>
        <begin position="19"/>
        <end position="136"/>
    </location>
</feature>
<accession>A0A543I289</accession>
<dbReference type="GO" id="GO:0003824">
    <property type="term" value="F:catalytic activity"/>
    <property type="evidence" value="ECO:0007669"/>
    <property type="project" value="UniProtKB-ARBA"/>
</dbReference>
<dbReference type="PANTHER" id="PTHR13136">
    <property type="entry name" value="TESTIS DEVELOPMENT PROTEIN PRTD"/>
    <property type="match status" value="1"/>
</dbReference>